<dbReference type="InterPro" id="IPR000531">
    <property type="entry name" value="Beta-barrel_TonB"/>
</dbReference>
<dbReference type="PROSITE" id="PS52016">
    <property type="entry name" value="TONB_DEPENDENT_REC_3"/>
    <property type="match status" value="1"/>
</dbReference>
<dbReference type="PANTHER" id="PTHR47234:SF2">
    <property type="entry name" value="TONB-DEPENDENT RECEPTOR"/>
    <property type="match status" value="1"/>
</dbReference>
<keyword evidence="7 8" id="KW-0998">Cell outer membrane</keyword>
<feature type="chain" id="PRO_5045252464" evidence="11">
    <location>
        <begin position="32"/>
        <end position="1000"/>
    </location>
</feature>
<dbReference type="Pfam" id="PF07715">
    <property type="entry name" value="Plug"/>
    <property type="match status" value="1"/>
</dbReference>
<dbReference type="InterPro" id="IPR037066">
    <property type="entry name" value="Plug_dom_sf"/>
</dbReference>
<comment type="caution">
    <text evidence="14">The sequence shown here is derived from an EMBL/GenBank/DDBJ whole genome shotgun (WGS) entry which is preliminary data.</text>
</comment>
<protein>
    <submittedName>
        <fullName evidence="14">TonB-dependent receptor</fullName>
    </submittedName>
</protein>
<evidence type="ECO:0000256" key="5">
    <source>
        <dbReference type="ARBA" id="ARBA00023077"/>
    </source>
</evidence>
<evidence type="ECO:0000256" key="2">
    <source>
        <dbReference type="ARBA" id="ARBA00022448"/>
    </source>
</evidence>
<dbReference type="InterPro" id="IPR012910">
    <property type="entry name" value="Plug_dom"/>
</dbReference>
<evidence type="ECO:0000256" key="8">
    <source>
        <dbReference type="PROSITE-ProRule" id="PRU01360"/>
    </source>
</evidence>
<evidence type="ECO:0000256" key="9">
    <source>
        <dbReference type="RuleBase" id="RU003357"/>
    </source>
</evidence>
<feature type="signal peptide" evidence="11">
    <location>
        <begin position="1"/>
        <end position="31"/>
    </location>
</feature>
<dbReference type="PANTHER" id="PTHR47234">
    <property type="match status" value="1"/>
</dbReference>
<gene>
    <name evidence="14" type="ORF">P8609_08625</name>
</gene>
<keyword evidence="6 8" id="KW-0472">Membrane</keyword>
<feature type="domain" description="TonB-dependent receptor plug" evidence="13">
    <location>
        <begin position="59"/>
        <end position="171"/>
    </location>
</feature>
<sequence>MTLKTSPLRDAITFALAVGTTAVASIGVASAQETTGDQGATTLDRIEVTGSRIRQVDIETAAPVLQITRDNIEEQGFSSVADILQNITAVGSPAISRTSPLSSGEAVGGQYIDLRNLGPNRTLILVNGKRLGITNDGLQDVASIPASMVERIEVLKDGASTIYGSDAIAGVVNIITRKNFEGAEANAYFGQYGEGDGTRQVYDFLLGFTGDRGSLTAGIEYSKEDPVWARDRWFAIDRFPTGEKSAPRPGGLSGTTQWGRFSYDTGAVNAAGAPVFANRTLRRDVAGLDPRNFASYRAPNATDTSNPSEASTVYSGVERKSIFVNGIFDITDSVAFNTDILYTDRESFAQNAGYPFQSANFALSEGGLSADSYFNPVGNQATGTLPPGVEPQDIQYVRRGWEVPREVRNSLTTYRFSGAFSGSFEIGERFFDWDAGYLYNQNKGVQISTGNLNTLAVQQATGPSFLNAQGVVQCGTPDAPIQLGSGAGQCTPWNPLIPLGYNAPNSLADPNVQAYLYLPGQALSETTTDVYYANLSGSLFSLPGGDLGFAVGVEHRKEDGFFSPDALAQTGISTDLAAGPTGGGYSLDEIYGELQIPLLADVVGARELSLSLATRYSDYDTFGDTTNSKFGFKWKPIDQLLVRGTWAEGFRAPTVADLYGGSSQTFAFYTDPCDVSFGSAAGSAACLADVPVGFRQPANDPDGLADGPGSQTPTPFVSGSNPELLPETSESKTLGLVWSPTFADGLNLALDWWNIRIENTIVADSPTAILDDCYVRGITSRCDELGADGFTRDPVTGGVNSMTFASRNAGYQETEGFDFDVTYRFESQWGRFNVAWLNTYVSKNELKSDDLEGVPTQLNGTASDALGAFFRVRSNASLTWDSGPWGATWGVRYYSGLREPCFFTATAANVAADIVRCSRPDFAAPDTQGAITPQNELGSNTFHDVQVRWNAPWNATVAIGANNVFEHYAAPAYSTPNSGYSYYGGFDIGRFVYLKYQQRF</sequence>
<dbReference type="EMBL" id="JARUHG010000002">
    <property type="protein sequence ID" value="MDR0183035.1"/>
    <property type="molecule type" value="Genomic_DNA"/>
</dbReference>
<evidence type="ECO:0000256" key="10">
    <source>
        <dbReference type="SAM" id="MobiDB-lite"/>
    </source>
</evidence>
<dbReference type="Gene3D" id="2.170.130.10">
    <property type="entry name" value="TonB-dependent receptor, plug domain"/>
    <property type="match status" value="1"/>
</dbReference>
<keyword evidence="2 8" id="KW-0813">Transport</keyword>
<keyword evidence="4 8" id="KW-0812">Transmembrane</keyword>
<dbReference type="Proteomes" id="UP001233535">
    <property type="component" value="Unassembled WGS sequence"/>
</dbReference>
<evidence type="ECO:0000256" key="3">
    <source>
        <dbReference type="ARBA" id="ARBA00022452"/>
    </source>
</evidence>
<evidence type="ECO:0000256" key="6">
    <source>
        <dbReference type="ARBA" id="ARBA00023136"/>
    </source>
</evidence>
<evidence type="ECO:0000259" key="12">
    <source>
        <dbReference type="Pfam" id="PF00593"/>
    </source>
</evidence>
<dbReference type="InterPro" id="IPR036942">
    <property type="entry name" value="Beta-barrel_TonB_sf"/>
</dbReference>
<keyword evidence="5 9" id="KW-0798">TonB box</keyword>
<reference evidence="14 15" key="1">
    <citation type="submission" date="2023-04" db="EMBL/GenBank/DDBJ databases">
        <title>Lysobacter sp. strain UC isolated from soil sample.</title>
        <authorList>
            <person name="Choksket S."/>
            <person name="Harshvardhan F."/>
            <person name="Rana R."/>
            <person name="Patil P.B."/>
            <person name="Korpole S."/>
        </authorList>
    </citation>
    <scope>NUCLEOTIDE SEQUENCE [LARGE SCALE GENOMIC DNA]</scope>
    <source>
        <strain evidence="14 15">UC</strain>
    </source>
</reference>
<feature type="domain" description="TonB-dependent receptor-like beta-barrel" evidence="12">
    <location>
        <begin position="473"/>
        <end position="964"/>
    </location>
</feature>
<accession>A0ABU1CEN3</accession>
<dbReference type="RefSeq" id="WP_309262199.1">
    <property type="nucleotide sequence ID" value="NZ_JARUHG010000002.1"/>
</dbReference>
<feature type="region of interest" description="Disordered" evidence="10">
    <location>
        <begin position="697"/>
        <end position="724"/>
    </location>
</feature>
<keyword evidence="3 8" id="KW-1134">Transmembrane beta strand</keyword>
<feature type="compositionally biased region" description="Polar residues" evidence="10">
    <location>
        <begin position="709"/>
        <end position="721"/>
    </location>
</feature>
<evidence type="ECO:0000256" key="11">
    <source>
        <dbReference type="SAM" id="SignalP"/>
    </source>
</evidence>
<evidence type="ECO:0000256" key="4">
    <source>
        <dbReference type="ARBA" id="ARBA00022692"/>
    </source>
</evidence>
<keyword evidence="11" id="KW-0732">Signal</keyword>
<dbReference type="InterPro" id="IPR039426">
    <property type="entry name" value="TonB-dep_rcpt-like"/>
</dbReference>
<comment type="subcellular location">
    <subcellularLocation>
        <location evidence="1 8">Cell outer membrane</location>
        <topology evidence="1 8">Multi-pass membrane protein</topology>
    </subcellularLocation>
</comment>
<evidence type="ECO:0000313" key="14">
    <source>
        <dbReference type="EMBL" id="MDR0183035.1"/>
    </source>
</evidence>
<dbReference type="SUPFAM" id="SSF56935">
    <property type="entry name" value="Porins"/>
    <property type="match status" value="1"/>
</dbReference>
<proteinExistence type="inferred from homology"/>
<keyword evidence="15" id="KW-1185">Reference proteome</keyword>
<evidence type="ECO:0000256" key="7">
    <source>
        <dbReference type="ARBA" id="ARBA00023237"/>
    </source>
</evidence>
<comment type="similarity">
    <text evidence="8 9">Belongs to the TonB-dependent receptor family.</text>
</comment>
<evidence type="ECO:0000259" key="13">
    <source>
        <dbReference type="Pfam" id="PF07715"/>
    </source>
</evidence>
<name>A0ABU1CEN3_9GAMM</name>
<evidence type="ECO:0000313" key="15">
    <source>
        <dbReference type="Proteomes" id="UP001233535"/>
    </source>
</evidence>
<evidence type="ECO:0000256" key="1">
    <source>
        <dbReference type="ARBA" id="ARBA00004571"/>
    </source>
</evidence>
<dbReference type="Gene3D" id="2.40.170.20">
    <property type="entry name" value="TonB-dependent receptor, beta-barrel domain"/>
    <property type="match status" value="1"/>
</dbReference>
<keyword evidence="14" id="KW-0675">Receptor</keyword>
<dbReference type="Pfam" id="PF00593">
    <property type="entry name" value="TonB_dep_Rec_b-barrel"/>
    <property type="match status" value="1"/>
</dbReference>
<organism evidence="14 15">
    <name type="scientific">Lysobacter arvi</name>
    <dbReference type="NCBI Taxonomy" id="3038776"/>
    <lineage>
        <taxon>Bacteria</taxon>
        <taxon>Pseudomonadati</taxon>
        <taxon>Pseudomonadota</taxon>
        <taxon>Gammaproteobacteria</taxon>
        <taxon>Lysobacterales</taxon>
        <taxon>Lysobacteraceae</taxon>
        <taxon>Lysobacter</taxon>
    </lineage>
</organism>